<feature type="chain" id="PRO_5041741778" description="SnoaL-like domain-containing protein" evidence="1">
    <location>
        <begin position="27"/>
        <end position="181"/>
    </location>
</feature>
<feature type="signal peptide" evidence="1">
    <location>
        <begin position="1"/>
        <end position="26"/>
    </location>
</feature>
<name>A0AA86N3P0_9BACT</name>
<proteinExistence type="predicted"/>
<dbReference type="KEGG" id="nti:DNFV4_04317"/>
<evidence type="ECO:0000256" key="1">
    <source>
        <dbReference type="SAM" id="SignalP"/>
    </source>
</evidence>
<evidence type="ECO:0000313" key="3">
    <source>
        <dbReference type="Proteomes" id="UP001179121"/>
    </source>
</evidence>
<dbReference type="SUPFAM" id="SSF54427">
    <property type="entry name" value="NTF2-like"/>
    <property type="match status" value="1"/>
</dbReference>
<keyword evidence="1" id="KW-0732">Signal</keyword>
<dbReference type="Proteomes" id="UP001179121">
    <property type="component" value="Chromosome"/>
</dbReference>
<protein>
    <recommendedName>
        <fullName evidence="4">SnoaL-like domain-containing protein</fullName>
    </recommendedName>
</protein>
<gene>
    <name evidence="2" type="ORF">DNFV4_04317</name>
</gene>
<dbReference type="Gene3D" id="3.10.450.50">
    <property type="match status" value="1"/>
</dbReference>
<evidence type="ECO:0000313" key="2">
    <source>
        <dbReference type="EMBL" id="CAI4033875.1"/>
    </source>
</evidence>
<sequence>MTRTETIRRASVRCLVVGLLMMPLPAAGMTQILPDATVEADRQTVLELTSAFDQAQEAIRSRNLDELMGIYSERYNHHGFKKEDLRKIWAELLSDYEFIANIHTFSAIRTSGEGNNMTVEITCSGALWATSKNSKERIPIDSWHQEVHHLAKEDGEWRIVGSSKGASARPRLFGSAPHPLF</sequence>
<reference evidence="2" key="1">
    <citation type="submission" date="2022-10" db="EMBL/GenBank/DDBJ databases">
        <authorList>
            <person name="Koch H."/>
        </authorList>
    </citation>
    <scope>NUCLEOTIDE SEQUENCE</scope>
    <source>
        <strain evidence="2">DNF</strain>
    </source>
</reference>
<keyword evidence="3" id="KW-1185">Reference proteome</keyword>
<evidence type="ECO:0008006" key="4">
    <source>
        <dbReference type="Google" id="ProtNLM"/>
    </source>
</evidence>
<dbReference type="InterPro" id="IPR032710">
    <property type="entry name" value="NTF2-like_dom_sf"/>
</dbReference>
<organism evidence="2 3">
    <name type="scientific">Nitrospira tepida</name>
    <dbReference type="NCBI Taxonomy" id="2973512"/>
    <lineage>
        <taxon>Bacteria</taxon>
        <taxon>Pseudomonadati</taxon>
        <taxon>Nitrospirota</taxon>
        <taxon>Nitrospiria</taxon>
        <taxon>Nitrospirales</taxon>
        <taxon>Nitrospiraceae</taxon>
        <taxon>Nitrospira</taxon>
    </lineage>
</organism>
<dbReference type="AlphaFoldDB" id="A0AA86N3P0"/>
<dbReference type="EMBL" id="OX365700">
    <property type="protein sequence ID" value="CAI4033875.1"/>
    <property type="molecule type" value="Genomic_DNA"/>
</dbReference>
<accession>A0AA86N3P0</accession>